<dbReference type="PIRSF" id="PIRSF004761">
    <property type="entry name" value="Hydrgn_mat_HypA"/>
    <property type="match status" value="1"/>
</dbReference>
<dbReference type="RefSeq" id="WP_274923900.1">
    <property type="nucleotide sequence ID" value="NZ_JAKELO010000002.1"/>
</dbReference>
<evidence type="ECO:0000256" key="2">
    <source>
        <dbReference type="ARBA" id="ARBA00022723"/>
    </source>
</evidence>
<protein>
    <recommendedName>
        <fullName evidence="4">Hydrogenase maturation factor HypA</fullName>
    </recommendedName>
</protein>
<dbReference type="EMBL" id="JAKELO010000002">
    <property type="protein sequence ID" value="MDE4907239.1"/>
    <property type="molecule type" value="Genomic_DNA"/>
</dbReference>
<name>A0A9Q4PV52_9EURY</name>
<feature type="binding site" evidence="4">
    <location>
        <position position="86"/>
    </location>
    <ligand>
        <name>Zn(2+)</name>
        <dbReference type="ChEBI" id="CHEBI:29105"/>
    </ligand>
</feature>
<comment type="similarity">
    <text evidence="4">Belongs to the HypA/HybF family.</text>
</comment>
<keyword evidence="2 4" id="KW-0479">Metal-binding</keyword>
<dbReference type="HAMAP" id="MF_00213">
    <property type="entry name" value="HypA_HybF"/>
    <property type="match status" value="1"/>
</dbReference>
<dbReference type="Proteomes" id="UP001143747">
    <property type="component" value="Unassembled WGS sequence"/>
</dbReference>
<dbReference type="AlphaFoldDB" id="A0A9Q4PV52"/>
<evidence type="ECO:0000256" key="4">
    <source>
        <dbReference type="HAMAP-Rule" id="MF_00213"/>
    </source>
</evidence>
<evidence type="ECO:0000313" key="6">
    <source>
        <dbReference type="Proteomes" id="UP001143747"/>
    </source>
</evidence>
<dbReference type="PANTHER" id="PTHR34535:SF3">
    <property type="entry name" value="HYDROGENASE MATURATION FACTOR HYPA"/>
    <property type="match status" value="1"/>
</dbReference>
<evidence type="ECO:0000256" key="3">
    <source>
        <dbReference type="ARBA" id="ARBA00022833"/>
    </source>
</evidence>
<dbReference type="Pfam" id="PF01155">
    <property type="entry name" value="HypA"/>
    <property type="match status" value="1"/>
</dbReference>
<accession>A0A9Q4PV52</accession>
<dbReference type="GO" id="GO:0051604">
    <property type="term" value="P:protein maturation"/>
    <property type="evidence" value="ECO:0007669"/>
    <property type="project" value="InterPro"/>
</dbReference>
<proteinExistence type="inferred from homology"/>
<gene>
    <name evidence="4" type="primary">hypA</name>
    <name evidence="5" type="ORF">L0665_01175</name>
</gene>
<evidence type="ECO:0000313" key="5">
    <source>
        <dbReference type="EMBL" id="MDE4907239.1"/>
    </source>
</evidence>
<feature type="binding site" evidence="4">
    <location>
        <position position="76"/>
    </location>
    <ligand>
        <name>Zn(2+)</name>
        <dbReference type="ChEBI" id="CHEBI:29105"/>
    </ligand>
</feature>
<dbReference type="Gene3D" id="3.30.2320.80">
    <property type="match status" value="1"/>
</dbReference>
<feature type="binding site" evidence="4">
    <location>
        <position position="2"/>
    </location>
    <ligand>
        <name>Ni(2+)</name>
        <dbReference type="ChEBI" id="CHEBI:49786"/>
    </ligand>
</feature>
<dbReference type="GO" id="GO:0016151">
    <property type="term" value="F:nickel cation binding"/>
    <property type="evidence" value="ECO:0007669"/>
    <property type="project" value="UniProtKB-UniRule"/>
</dbReference>
<keyword evidence="3 4" id="KW-0862">Zinc</keyword>
<reference evidence="5" key="1">
    <citation type="submission" date="2022-01" db="EMBL/GenBank/DDBJ databases">
        <title>Draft genome of Methanogenium marinum DSM 15558.</title>
        <authorList>
            <person name="Chen S.-C."/>
            <person name="You Y.-T."/>
        </authorList>
    </citation>
    <scope>NUCLEOTIDE SEQUENCE</scope>
    <source>
        <strain evidence="5">DSM 15558</strain>
    </source>
</reference>
<comment type="caution">
    <text evidence="5">The sequence shown here is derived from an EMBL/GenBank/DDBJ whole genome shotgun (WGS) entry which is preliminary data.</text>
</comment>
<dbReference type="InterPro" id="IPR000688">
    <property type="entry name" value="HypA/HybF"/>
</dbReference>
<comment type="function">
    <text evidence="4">Involved in the maturation of [NiFe] hydrogenases. Required for nickel insertion into the metal center of the hydrogenase.</text>
</comment>
<feature type="binding site" evidence="4">
    <location>
        <position position="89"/>
    </location>
    <ligand>
        <name>Zn(2+)</name>
        <dbReference type="ChEBI" id="CHEBI:29105"/>
    </ligand>
</feature>
<evidence type="ECO:0000256" key="1">
    <source>
        <dbReference type="ARBA" id="ARBA00022596"/>
    </source>
</evidence>
<sequence>MHEYTVAYDIYATARRAALENAATRVKKISADFGEMSMINPEQVEFLFSALSEEDELFQGAVLEYRNIPVKTECPCGYKGDEKYVCPNCGKLPKIVEGREISVTNIEIEVDDE</sequence>
<keyword evidence="1 4" id="KW-0533">Nickel</keyword>
<dbReference type="GO" id="GO:0008270">
    <property type="term" value="F:zinc ion binding"/>
    <property type="evidence" value="ECO:0007669"/>
    <property type="project" value="UniProtKB-UniRule"/>
</dbReference>
<dbReference type="PANTHER" id="PTHR34535">
    <property type="entry name" value="HYDROGENASE MATURATION FACTOR HYPA"/>
    <property type="match status" value="1"/>
</dbReference>
<feature type="binding site" evidence="4">
    <location>
        <position position="74"/>
    </location>
    <ligand>
        <name>Zn(2+)</name>
        <dbReference type="ChEBI" id="CHEBI:29105"/>
    </ligand>
</feature>
<organism evidence="5 6">
    <name type="scientific">Methanogenium marinum</name>
    <dbReference type="NCBI Taxonomy" id="348610"/>
    <lineage>
        <taxon>Archaea</taxon>
        <taxon>Methanobacteriati</taxon>
        <taxon>Methanobacteriota</taxon>
        <taxon>Stenosarchaea group</taxon>
        <taxon>Methanomicrobia</taxon>
        <taxon>Methanomicrobiales</taxon>
        <taxon>Methanomicrobiaceae</taxon>
        <taxon>Methanogenium</taxon>
    </lineage>
</organism>
<keyword evidence="6" id="KW-1185">Reference proteome</keyword>